<evidence type="ECO:0000256" key="1">
    <source>
        <dbReference type="SAM" id="MobiDB-lite"/>
    </source>
</evidence>
<name>A0ABT3GYX4_9RHOB</name>
<reference evidence="2 3" key="1">
    <citation type="submission" date="2022-10" db="EMBL/GenBank/DDBJ databases">
        <title>Pararhodobacter sp. nov., isolated from marine algae.</title>
        <authorList>
            <person name="Choi B.J."/>
            <person name="Kim J.M."/>
            <person name="Lee J.K."/>
            <person name="Choi D.G."/>
            <person name="Jeon C.O."/>
        </authorList>
    </citation>
    <scope>NUCLEOTIDE SEQUENCE [LARGE SCALE GENOMIC DNA]</scope>
    <source>
        <strain evidence="2 3">ZQ420</strain>
    </source>
</reference>
<keyword evidence="3" id="KW-1185">Reference proteome</keyword>
<evidence type="ECO:0000313" key="2">
    <source>
        <dbReference type="EMBL" id="MCW1932683.1"/>
    </source>
</evidence>
<dbReference type="RefSeq" id="WP_264505664.1">
    <property type="nucleotide sequence ID" value="NZ_JAPDFL010000001.1"/>
</dbReference>
<proteinExistence type="predicted"/>
<organism evidence="2 3">
    <name type="scientific">Pararhodobacter zhoushanensis</name>
    <dbReference type="NCBI Taxonomy" id="2479545"/>
    <lineage>
        <taxon>Bacteria</taxon>
        <taxon>Pseudomonadati</taxon>
        <taxon>Pseudomonadota</taxon>
        <taxon>Alphaproteobacteria</taxon>
        <taxon>Rhodobacterales</taxon>
        <taxon>Paracoccaceae</taxon>
        <taxon>Pararhodobacter</taxon>
    </lineage>
</organism>
<feature type="region of interest" description="Disordered" evidence="1">
    <location>
        <begin position="177"/>
        <end position="266"/>
    </location>
</feature>
<dbReference type="EMBL" id="JAPDFL010000001">
    <property type="protein sequence ID" value="MCW1932683.1"/>
    <property type="molecule type" value="Genomic_DNA"/>
</dbReference>
<accession>A0ABT3GYX4</accession>
<gene>
    <name evidence="2" type="ORF">OKW52_10545</name>
</gene>
<dbReference type="Proteomes" id="UP001208938">
    <property type="component" value="Unassembled WGS sequence"/>
</dbReference>
<protein>
    <submittedName>
        <fullName evidence="2">Uncharacterized protein</fullName>
    </submittedName>
</protein>
<evidence type="ECO:0000313" key="3">
    <source>
        <dbReference type="Proteomes" id="UP001208938"/>
    </source>
</evidence>
<comment type="caution">
    <text evidence="2">The sequence shown here is derived from an EMBL/GenBank/DDBJ whole genome shotgun (WGS) entry which is preliminary data.</text>
</comment>
<sequence length="266" mass="29006">MRTGTGIAGATLLFDARDGEPDLVLAMQYLLDDLRAEGRRIVGLKLTSSTLRLRAEPYEMVVTVAPDPLPASAMHGLLRPVIGDAPDFARVHLGRALRTHSRAMGFLLRRRGAPLADLEDSERLLVHEGRHCLLSVLEAATPSLLIWQPGGLVLSLDEFRRADPAVLIAQGDLSAPLTAPSPDRLSLPRPGTERDTSAEQPPPEAALLTRADRRDKRSLGRLFGKPSPRPPIVPQLDRQSERLAAALRQGDGPDPPPKRRFWAGRA</sequence>